<dbReference type="Pfam" id="PF08863">
    <property type="entry name" value="YolD"/>
    <property type="match status" value="1"/>
</dbReference>
<dbReference type="EMBL" id="CP002394">
    <property type="protein sequence ID" value="ADU30031.1"/>
    <property type="molecule type" value="Genomic_DNA"/>
</dbReference>
<protein>
    <submittedName>
        <fullName evidence="1">YolD-like protein</fullName>
    </submittedName>
</protein>
<evidence type="ECO:0000313" key="2">
    <source>
        <dbReference type="Proteomes" id="UP000001401"/>
    </source>
</evidence>
<sequence length="114" mass="13565">MLNKDRGVIKWTSMMLPEHVQQLKELSEKQKVLSKPIIDEQLFEEWSRILEKAYHEQLVISATKWKNGHEENILGYLYKMDQVNRCLILQHPSSFEKQKIMLSELTHLTTIDRS</sequence>
<evidence type="ECO:0000313" key="1">
    <source>
        <dbReference type="EMBL" id="ADU30031.1"/>
    </source>
</evidence>
<keyword evidence="2" id="KW-1185">Reference proteome</keyword>
<dbReference type="PANTHER" id="PTHR40051">
    <property type="entry name" value="IG HYPOTHETICAL 15966"/>
    <property type="match status" value="1"/>
</dbReference>
<reference evidence="1" key="1">
    <citation type="submission" date="2010-12" db="EMBL/GenBank/DDBJ databases">
        <title>Complete sequence of Bacillus cellulosilyticus DSM 2522.</title>
        <authorList>
            <consortium name="US DOE Joint Genome Institute"/>
            <person name="Lucas S."/>
            <person name="Copeland A."/>
            <person name="Lapidus A."/>
            <person name="Cheng J.-F."/>
            <person name="Bruce D."/>
            <person name="Goodwin L."/>
            <person name="Pitluck S."/>
            <person name="Chertkov O."/>
            <person name="Detter J.C."/>
            <person name="Han C."/>
            <person name="Tapia R."/>
            <person name="Land M."/>
            <person name="Hauser L."/>
            <person name="Jeffries C."/>
            <person name="Kyrpides N."/>
            <person name="Ivanova N."/>
            <person name="Mikhailova N."/>
            <person name="Brumm P."/>
            <person name="Mead D."/>
            <person name="Woyke T."/>
        </authorList>
    </citation>
    <scope>NUCLEOTIDE SEQUENCE [LARGE SCALE GENOMIC DNA]</scope>
    <source>
        <strain evidence="1">DSM 2522</strain>
    </source>
</reference>
<dbReference type="AlphaFoldDB" id="E6TXV5"/>
<proteinExistence type="predicted"/>
<dbReference type="PANTHER" id="PTHR40051:SF1">
    <property type="entry name" value="YOLD-LIKE FAMILY PROTEIN"/>
    <property type="match status" value="1"/>
</dbReference>
<dbReference type="HOGENOM" id="CLU_131538_3_0_9"/>
<dbReference type="RefSeq" id="WP_013488368.1">
    <property type="nucleotide sequence ID" value="NC_014829.1"/>
</dbReference>
<dbReference type="KEGG" id="bco:Bcell_1768"/>
<dbReference type="STRING" id="649639.Bcell_1768"/>
<dbReference type="InterPro" id="IPR014962">
    <property type="entry name" value="YolD"/>
</dbReference>
<name>E6TXV5_EVAC2</name>
<dbReference type="eggNOG" id="ENOG50334P5">
    <property type="taxonomic scope" value="Bacteria"/>
</dbReference>
<organism evidence="1 2">
    <name type="scientific">Evansella cellulosilytica (strain ATCC 21833 / DSM 2522 / FERM P-1141 / JCM 9156 / N-4)</name>
    <name type="common">Bacillus cellulosilyticus</name>
    <dbReference type="NCBI Taxonomy" id="649639"/>
    <lineage>
        <taxon>Bacteria</taxon>
        <taxon>Bacillati</taxon>
        <taxon>Bacillota</taxon>
        <taxon>Bacilli</taxon>
        <taxon>Bacillales</taxon>
        <taxon>Bacillaceae</taxon>
        <taxon>Evansella</taxon>
    </lineage>
</organism>
<dbReference type="OrthoDB" id="1644322at2"/>
<accession>E6TXV5</accession>
<gene>
    <name evidence="1" type="ordered locus">Bcell_1768</name>
</gene>
<dbReference type="Proteomes" id="UP000001401">
    <property type="component" value="Chromosome"/>
</dbReference>